<feature type="signal peptide" evidence="1">
    <location>
        <begin position="1"/>
        <end position="19"/>
    </location>
</feature>
<protein>
    <recommendedName>
        <fullName evidence="4">Dnase1 protein</fullName>
    </recommendedName>
</protein>
<accession>A0A9P7NEB5</accession>
<name>A0A9P7NEB5_9HYPO</name>
<reference evidence="2" key="1">
    <citation type="journal article" date="2020" name="bioRxiv">
        <title>Whole genome comparisons of ergot fungi reveals the divergence and evolution of species within the genus Claviceps are the result of varying mechanisms driving genome evolution and host range expansion.</title>
        <authorList>
            <person name="Wyka S.A."/>
            <person name="Mondo S.J."/>
            <person name="Liu M."/>
            <person name="Dettman J."/>
            <person name="Nalam V."/>
            <person name="Broders K.D."/>
        </authorList>
    </citation>
    <scope>NUCLEOTIDE SEQUENCE</scope>
    <source>
        <strain evidence="2">CCC 602</strain>
    </source>
</reference>
<dbReference type="AlphaFoldDB" id="A0A9P7NEB5"/>
<comment type="caution">
    <text evidence="2">The sequence shown here is derived from an EMBL/GenBank/DDBJ whole genome shotgun (WGS) entry which is preliminary data.</text>
</comment>
<dbReference type="OrthoDB" id="3513524at2759"/>
<dbReference type="Proteomes" id="UP000748025">
    <property type="component" value="Unassembled WGS sequence"/>
</dbReference>
<evidence type="ECO:0000313" key="2">
    <source>
        <dbReference type="EMBL" id="KAG6014158.1"/>
    </source>
</evidence>
<evidence type="ECO:0008006" key="4">
    <source>
        <dbReference type="Google" id="ProtNLM"/>
    </source>
</evidence>
<feature type="chain" id="PRO_5040360920" description="Dnase1 protein" evidence="1">
    <location>
        <begin position="20"/>
        <end position="169"/>
    </location>
</feature>
<organism evidence="2 3">
    <name type="scientific">Claviceps pusilla</name>
    <dbReference type="NCBI Taxonomy" id="123648"/>
    <lineage>
        <taxon>Eukaryota</taxon>
        <taxon>Fungi</taxon>
        <taxon>Dikarya</taxon>
        <taxon>Ascomycota</taxon>
        <taxon>Pezizomycotina</taxon>
        <taxon>Sordariomycetes</taxon>
        <taxon>Hypocreomycetidae</taxon>
        <taxon>Hypocreales</taxon>
        <taxon>Clavicipitaceae</taxon>
        <taxon>Claviceps</taxon>
    </lineage>
</organism>
<keyword evidence="1" id="KW-0732">Signal</keyword>
<proteinExistence type="predicted"/>
<sequence>MRFASSALALVASLATVSASSVTFWTLDNITRTIYFTPSEGYAQLKPVAVSSKEKTKVTFPTSKWKGNYYAVQKGHKNVPGMLGEVNFHDWNDMTYFDVSAIVSPKDHNNVMQMWPKVSQWPMSGCEIWPCDNCYWLSDDLQTKVTPEDDLVTTLGTGSPGIKFAAPAQ</sequence>
<dbReference type="EMBL" id="SRPW01000493">
    <property type="protein sequence ID" value="KAG6014158.1"/>
    <property type="molecule type" value="Genomic_DNA"/>
</dbReference>
<keyword evidence="3" id="KW-1185">Reference proteome</keyword>
<evidence type="ECO:0000313" key="3">
    <source>
        <dbReference type="Proteomes" id="UP000748025"/>
    </source>
</evidence>
<gene>
    <name evidence="2" type="ORF">E4U43_006868</name>
</gene>
<evidence type="ECO:0000256" key="1">
    <source>
        <dbReference type="SAM" id="SignalP"/>
    </source>
</evidence>